<dbReference type="CDD" id="cd02440">
    <property type="entry name" value="AdoMet_MTases"/>
    <property type="match status" value="1"/>
</dbReference>
<dbReference type="InterPro" id="IPR029063">
    <property type="entry name" value="SAM-dependent_MTases_sf"/>
</dbReference>
<dbReference type="SUPFAM" id="SSF53335">
    <property type="entry name" value="S-adenosyl-L-methionine-dependent methyltransferases"/>
    <property type="match status" value="1"/>
</dbReference>
<evidence type="ECO:0000256" key="2">
    <source>
        <dbReference type="ARBA" id="ARBA00022679"/>
    </source>
</evidence>
<name>D0LRP7_HALO1</name>
<dbReference type="InterPro" id="IPR041698">
    <property type="entry name" value="Methyltransf_25"/>
</dbReference>
<evidence type="ECO:0000256" key="3">
    <source>
        <dbReference type="SAM" id="Coils"/>
    </source>
</evidence>
<dbReference type="InterPro" id="IPR051052">
    <property type="entry name" value="Diverse_substrate_MTase"/>
</dbReference>
<evidence type="ECO:0000259" key="5">
    <source>
        <dbReference type="Pfam" id="PF13649"/>
    </source>
</evidence>
<feature type="coiled-coil region" evidence="3">
    <location>
        <begin position="270"/>
        <end position="332"/>
    </location>
</feature>
<dbReference type="GO" id="GO:0008168">
    <property type="term" value="F:methyltransferase activity"/>
    <property type="evidence" value="ECO:0007669"/>
    <property type="project" value="UniProtKB-KW"/>
</dbReference>
<dbReference type="RefSeq" id="WP_012831631.1">
    <property type="nucleotide sequence ID" value="NC_013440.1"/>
</dbReference>
<feature type="compositionally biased region" description="Basic and acidic residues" evidence="4">
    <location>
        <begin position="475"/>
        <end position="495"/>
    </location>
</feature>
<protein>
    <submittedName>
        <fullName evidence="6">Methyltransferase type 11</fullName>
    </submittedName>
</protein>
<feature type="domain" description="Methyltransferase" evidence="5">
    <location>
        <begin position="33"/>
        <end position="123"/>
    </location>
</feature>
<dbReference type="Pfam" id="PF13649">
    <property type="entry name" value="Methyltransf_25"/>
    <property type="match status" value="1"/>
</dbReference>
<dbReference type="Proteomes" id="UP000001880">
    <property type="component" value="Chromosome"/>
</dbReference>
<dbReference type="eggNOG" id="COG2226">
    <property type="taxonomic scope" value="Bacteria"/>
</dbReference>
<feature type="region of interest" description="Disordered" evidence="4">
    <location>
        <begin position="414"/>
        <end position="460"/>
    </location>
</feature>
<keyword evidence="7" id="KW-1185">Reference proteome</keyword>
<dbReference type="HOGENOM" id="CLU_447438_0_0_7"/>
<keyword evidence="3" id="KW-0175">Coiled coil</keyword>
<dbReference type="Gene3D" id="3.40.50.150">
    <property type="entry name" value="Vaccinia Virus protein VP39"/>
    <property type="match status" value="1"/>
</dbReference>
<proteinExistence type="predicted"/>
<evidence type="ECO:0000313" key="6">
    <source>
        <dbReference type="EMBL" id="ACY19039.1"/>
    </source>
</evidence>
<keyword evidence="2 6" id="KW-0808">Transferase</keyword>
<dbReference type="EMBL" id="CP001804">
    <property type="protein sequence ID" value="ACY19039.1"/>
    <property type="molecule type" value="Genomic_DNA"/>
</dbReference>
<feature type="region of interest" description="Disordered" evidence="4">
    <location>
        <begin position="475"/>
        <end position="610"/>
    </location>
</feature>
<sequence length="610" mass="65182">MGDSNSLETSLPESLRKLPHYLYVADLVAGKQVLEVGCGAGDGARFLAEHGAARVVALDSRADRIERARRKHEVSNLAFRHEDPAALELPDDSFDCVFVPEGAALLKRSAVLRELRRVLAPSGHLIVVAPSADRRSAQAASSDEGVGFHQVRDALEPLFQPVRMVAQTPLVAMSLVEYGEDDAPEVALDTSLLAWSRAPEDEVVDYMAICGGEASSSRGFTIVQLPLRPGVDVARTSIDGEVASNGALSGGDGTVSTQIAGALQAHAELVRDLEAALVEQQAYCDEMREELEHAEERAETLSGERAGNDDKLAAAQAEAKAWRSRVAQAEGEVLRVRLMHGEDPSIIIGEMAKAEAEAKARGEEPPLADETDMDVIRGALAELRRRADSSAKSEREALSERDALQRRVEKLEYELKGERETSTKSAADAQRQFQSDMAKAMKDASAKLSASQKQLAQCEERCDSMVASLDALREERESLKARVEAAESEKQRARDAAPSAVEIEVEAETDADAPAKGGKKAAAKKSATKKAPAKKAATKKAATKSVTKKAPAKKAATKKAATKKSVTKKAPAKKAATKKSVTKKAPAKKAATKKSATKKASAKKTGKTRG</sequence>
<dbReference type="GO" id="GO:0032259">
    <property type="term" value="P:methylation"/>
    <property type="evidence" value="ECO:0007669"/>
    <property type="project" value="UniProtKB-KW"/>
</dbReference>
<feature type="compositionally biased region" description="Basic residues" evidence="4">
    <location>
        <begin position="517"/>
        <end position="610"/>
    </location>
</feature>
<gene>
    <name evidence="6" type="ordered locus">Hoch_6573</name>
</gene>
<dbReference type="KEGG" id="hoh:Hoch_6573"/>
<reference evidence="6 7" key="1">
    <citation type="journal article" date="2010" name="Stand. Genomic Sci.">
        <title>Complete genome sequence of Haliangium ochraceum type strain (SMP-2).</title>
        <authorList>
            <consortium name="US DOE Joint Genome Institute (JGI-PGF)"/>
            <person name="Ivanova N."/>
            <person name="Daum C."/>
            <person name="Lang E."/>
            <person name="Abt B."/>
            <person name="Kopitz M."/>
            <person name="Saunders E."/>
            <person name="Lapidus A."/>
            <person name="Lucas S."/>
            <person name="Glavina Del Rio T."/>
            <person name="Nolan M."/>
            <person name="Tice H."/>
            <person name="Copeland A."/>
            <person name="Cheng J.F."/>
            <person name="Chen F."/>
            <person name="Bruce D."/>
            <person name="Goodwin L."/>
            <person name="Pitluck S."/>
            <person name="Mavromatis K."/>
            <person name="Pati A."/>
            <person name="Mikhailova N."/>
            <person name="Chen A."/>
            <person name="Palaniappan K."/>
            <person name="Land M."/>
            <person name="Hauser L."/>
            <person name="Chang Y.J."/>
            <person name="Jeffries C.D."/>
            <person name="Detter J.C."/>
            <person name="Brettin T."/>
            <person name="Rohde M."/>
            <person name="Goker M."/>
            <person name="Bristow J."/>
            <person name="Markowitz V."/>
            <person name="Eisen J.A."/>
            <person name="Hugenholtz P."/>
            <person name="Kyrpides N.C."/>
            <person name="Klenk H.P."/>
        </authorList>
    </citation>
    <scope>NUCLEOTIDE SEQUENCE [LARGE SCALE GENOMIC DNA]</scope>
    <source>
        <strain evidence="7">DSM 14365 / CIP 107738 / JCM 11303 / AJ 13395 / SMP-2</strain>
    </source>
</reference>
<keyword evidence="1 6" id="KW-0489">Methyltransferase</keyword>
<dbReference type="STRING" id="502025.Hoch_6573"/>
<dbReference type="PANTHER" id="PTHR44942">
    <property type="entry name" value="METHYLTRANSF_11 DOMAIN-CONTAINING PROTEIN"/>
    <property type="match status" value="1"/>
</dbReference>
<evidence type="ECO:0000256" key="1">
    <source>
        <dbReference type="ARBA" id="ARBA00022603"/>
    </source>
</evidence>
<dbReference type="OrthoDB" id="264333at2"/>
<evidence type="ECO:0000256" key="4">
    <source>
        <dbReference type="SAM" id="MobiDB-lite"/>
    </source>
</evidence>
<dbReference type="AlphaFoldDB" id="D0LRP7"/>
<evidence type="ECO:0000313" key="7">
    <source>
        <dbReference type="Proteomes" id="UP000001880"/>
    </source>
</evidence>
<dbReference type="PANTHER" id="PTHR44942:SF4">
    <property type="entry name" value="METHYLTRANSFERASE TYPE 11 DOMAIN-CONTAINING PROTEIN"/>
    <property type="match status" value="1"/>
</dbReference>
<accession>D0LRP7</accession>
<organism evidence="6 7">
    <name type="scientific">Haliangium ochraceum (strain DSM 14365 / JCM 11303 / SMP-2)</name>
    <dbReference type="NCBI Taxonomy" id="502025"/>
    <lineage>
        <taxon>Bacteria</taxon>
        <taxon>Pseudomonadati</taxon>
        <taxon>Myxococcota</taxon>
        <taxon>Polyangia</taxon>
        <taxon>Haliangiales</taxon>
        <taxon>Kofleriaceae</taxon>
        <taxon>Haliangium</taxon>
    </lineage>
</organism>